<dbReference type="Gene3D" id="3.90.1590.10">
    <property type="entry name" value="glutathione-dependent formaldehyde- activating enzyme (gfa)"/>
    <property type="match status" value="1"/>
</dbReference>
<evidence type="ECO:0000313" key="7">
    <source>
        <dbReference type="EMBL" id="UJO24767.1"/>
    </source>
</evidence>
<sequence length="243" mass="27301">MTPSATTTYRGTCACTAVSWSSTAAPTSLDFCHCTQCQQISGAPFIAWLAFTFPSITFRGTDFIKTTRLLISDGMDSIASRSFCSACGSTLSMQYDCYKGTRIHLAAGTLVEGTIPEGLGRAHIWVGDKAGWYEMPQDGVRRWEGFDDEFKEVLRGFEAGERREGYEVREEREVDIESFKGEEEREDDEIVIRRAEEKDREGEGEDGGESDEELRELRRRYGGGSSGSKRQEVEVDEYMYDSD</sequence>
<feature type="compositionally biased region" description="Acidic residues" evidence="5">
    <location>
        <begin position="234"/>
        <end position="243"/>
    </location>
</feature>
<dbReference type="InterPro" id="IPR011057">
    <property type="entry name" value="Mss4-like_sf"/>
</dbReference>
<reference evidence="7" key="2">
    <citation type="journal article" date="2022" name="Microb. Genom.">
        <title>A chromosome-scale genome assembly of the tomato pathogen Cladosporium fulvum reveals a compartmentalized genome architecture and the presence of a dispensable chromosome.</title>
        <authorList>
            <person name="Zaccaron A.Z."/>
            <person name="Chen L.H."/>
            <person name="Samaras A."/>
            <person name="Stergiopoulos I."/>
        </authorList>
    </citation>
    <scope>NUCLEOTIDE SEQUENCE</scope>
    <source>
        <strain evidence="7">Race5_Kim</strain>
    </source>
</reference>
<reference evidence="7" key="1">
    <citation type="submission" date="2021-12" db="EMBL/GenBank/DDBJ databases">
        <authorList>
            <person name="Zaccaron A."/>
            <person name="Stergiopoulos I."/>
        </authorList>
    </citation>
    <scope>NUCLEOTIDE SEQUENCE</scope>
    <source>
        <strain evidence="7">Race5_Kim</strain>
    </source>
</reference>
<evidence type="ECO:0000259" key="6">
    <source>
        <dbReference type="PROSITE" id="PS51891"/>
    </source>
</evidence>
<proteinExistence type="inferred from homology"/>
<feature type="compositionally biased region" description="Acidic residues" evidence="5">
    <location>
        <begin position="202"/>
        <end position="214"/>
    </location>
</feature>
<organism evidence="7 8">
    <name type="scientific">Passalora fulva</name>
    <name type="common">Tomato leaf mold</name>
    <name type="synonym">Cladosporium fulvum</name>
    <dbReference type="NCBI Taxonomy" id="5499"/>
    <lineage>
        <taxon>Eukaryota</taxon>
        <taxon>Fungi</taxon>
        <taxon>Dikarya</taxon>
        <taxon>Ascomycota</taxon>
        <taxon>Pezizomycotina</taxon>
        <taxon>Dothideomycetes</taxon>
        <taxon>Dothideomycetidae</taxon>
        <taxon>Mycosphaerellales</taxon>
        <taxon>Mycosphaerellaceae</taxon>
        <taxon>Fulvia</taxon>
    </lineage>
</organism>
<feature type="region of interest" description="Disordered" evidence="5">
    <location>
        <begin position="179"/>
        <end position="243"/>
    </location>
</feature>
<dbReference type="PANTHER" id="PTHR33337">
    <property type="entry name" value="GFA DOMAIN-CONTAINING PROTEIN"/>
    <property type="match status" value="1"/>
</dbReference>
<dbReference type="Pfam" id="PF04828">
    <property type="entry name" value="GFA"/>
    <property type="match status" value="1"/>
</dbReference>
<dbReference type="AlphaFoldDB" id="A0A9Q8PLS1"/>
<evidence type="ECO:0000256" key="4">
    <source>
        <dbReference type="ARBA" id="ARBA00023239"/>
    </source>
</evidence>
<name>A0A9Q8PLS1_PASFU</name>
<dbReference type="PROSITE" id="PS51891">
    <property type="entry name" value="CENP_V_GFA"/>
    <property type="match status" value="1"/>
</dbReference>
<dbReference type="GO" id="GO:0016846">
    <property type="term" value="F:carbon-sulfur lyase activity"/>
    <property type="evidence" value="ECO:0007669"/>
    <property type="project" value="InterPro"/>
</dbReference>
<comment type="similarity">
    <text evidence="1">Belongs to the Gfa family.</text>
</comment>
<keyword evidence="8" id="KW-1185">Reference proteome</keyword>
<dbReference type="GO" id="GO:0046872">
    <property type="term" value="F:metal ion binding"/>
    <property type="evidence" value="ECO:0007669"/>
    <property type="project" value="UniProtKB-KW"/>
</dbReference>
<evidence type="ECO:0000256" key="1">
    <source>
        <dbReference type="ARBA" id="ARBA00005495"/>
    </source>
</evidence>
<evidence type="ECO:0000256" key="3">
    <source>
        <dbReference type="ARBA" id="ARBA00022833"/>
    </source>
</evidence>
<keyword evidence="4" id="KW-0456">Lyase</keyword>
<dbReference type="SUPFAM" id="SSF51316">
    <property type="entry name" value="Mss4-like"/>
    <property type="match status" value="1"/>
</dbReference>
<gene>
    <name evidence="7" type="ORF">CLAFUR5_13529</name>
</gene>
<dbReference type="InterPro" id="IPR006913">
    <property type="entry name" value="CENP-V/GFA"/>
</dbReference>
<accession>A0A9Q8PLS1</accession>
<dbReference type="RefSeq" id="XP_047769133.1">
    <property type="nucleotide sequence ID" value="XM_047912677.1"/>
</dbReference>
<feature type="compositionally biased region" description="Basic and acidic residues" evidence="5">
    <location>
        <begin position="190"/>
        <end position="201"/>
    </location>
</feature>
<dbReference type="EMBL" id="CP090174">
    <property type="protein sequence ID" value="UJO24767.1"/>
    <property type="molecule type" value="Genomic_DNA"/>
</dbReference>
<dbReference type="OrthoDB" id="6329284at2759"/>
<keyword evidence="2" id="KW-0479">Metal-binding</keyword>
<keyword evidence="3" id="KW-0862">Zinc</keyword>
<dbReference type="PANTHER" id="PTHR33337:SF40">
    <property type="entry name" value="CENP-V_GFA DOMAIN-CONTAINING PROTEIN-RELATED"/>
    <property type="match status" value="1"/>
</dbReference>
<dbReference type="Proteomes" id="UP000756132">
    <property type="component" value="Chromosome 12"/>
</dbReference>
<dbReference type="GeneID" id="71993407"/>
<feature type="domain" description="CENP-V/GFA" evidence="6">
    <location>
        <begin position="9"/>
        <end position="144"/>
    </location>
</feature>
<dbReference type="KEGG" id="ffu:CLAFUR5_13529"/>
<evidence type="ECO:0000313" key="8">
    <source>
        <dbReference type="Proteomes" id="UP000756132"/>
    </source>
</evidence>
<evidence type="ECO:0000256" key="2">
    <source>
        <dbReference type="ARBA" id="ARBA00022723"/>
    </source>
</evidence>
<protein>
    <recommendedName>
        <fullName evidence="6">CENP-V/GFA domain-containing protein</fullName>
    </recommendedName>
</protein>
<evidence type="ECO:0000256" key="5">
    <source>
        <dbReference type="SAM" id="MobiDB-lite"/>
    </source>
</evidence>